<dbReference type="PIRSF" id="PIRSF032582">
    <property type="entry name" value="Cas2"/>
    <property type="match status" value="1"/>
</dbReference>
<keyword evidence="7 8" id="KW-0051">Antiviral defense</keyword>
<dbReference type="GO" id="GO:0051607">
    <property type="term" value="P:defense response to virus"/>
    <property type="evidence" value="ECO:0007669"/>
    <property type="project" value="UniProtKB-UniRule"/>
</dbReference>
<dbReference type="OrthoDB" id="75992at2157"/>
<dbReference type="SUPFAM" id="SSF143430">
    <property type="entry name" value="TTP0101/SSO1404-like"/>
    <property type="match status" value="1"/>
</dbReference>
<keyword evidence="4 8" id="KW-0255">Endonuclease</keyword>
<dbReference type="InterPro" id="IPR019199">
    <property type="entry name" value="Virulence_VapD/CRISPR_Cas2"/>
</dbReference>
<dbReference type="RefSeq" id="WP_092935113.1">
    <property type="nucleotide sequence ID" value="NZ_FMZP01000059.1"/>
</dbReference>
<evidence type="ECO:0000256" key="8">
    <source>
        <dbReference type="HAMAP-Rule" id="MF_01471"/>
    </source>
</evidence>
<comment type="similarity">
    <text evidence="8">Belongs to the CRISPR-associated endoribonuclease Cas2 protein family.</text>
</comment>
<dbReference type="Pfam" id="PF09827">
    <property type="entry name" value="CRISPR_Cas2"/>
    <property type="match status" value="1"/>
</dbReference>
<evidence type="ECO:0000313" key="12">
    <source>
        <dbReference type="Proteomes" id="UP000324021"/>
    </source>
</evidence>
<keyword evidence="11" id="KW-1185">Reference proteome</keyword>
<dbReference type="PANTHER" id="PTHR34405:SF3">
    <property type="entry name" value="CRISPR-ASSOCIATED ENDORIBONUCLEASE CAS2 3"/>
    <property type="match status" value="1"/>
</dbReference>
<dbReference type="GO" id="GO:0016787">
    <property type="term" value="F:hydrolase activity"/>
    <property type="evidence" value="ECO:0007669"/>
    <property type="project" value="UniProtKB-KW"/>
</dbReference>
<evidence type="ECO:0000256" key="4">
    <source>
        <dbReference type="ARBA" id="ARBA00022759"/>
    </source>
</evidence>
<accession>A0A1G6Y582</accession>
<comment type="cofactor">
    <cofactor evidence="1 8">
        <name>Mg(2+)</name>
        <dbReference type="ChEBI" id="CHEBI:18420"/>
    </cofactor>
</comment>
<dbReference type="Proteomes" id="UP000324021">
    <property type="component" value="Unassembled WGS sequence"/>
</dbReference>
<evidence type="ECO:0000256" key="1">
    <source>
        <dbReference type="ARBA" id="ARBA00001946"/>
    </source>
</evidence>
<dbReference type="PANTHER" id="PTHR34405">
    <property type="entry name" value="CRISPR-ASSOCIATED ENDORIBONUCLEASE CAS2"/>
    <property type="match status" value="1"/>
</dbReference>
<dbReference type="EMBL" id="FOIC01000029">
    <property type="protein sequence ID" value="SEU03211.1"/>
    <property type="molecule type" value="Genomic_DNA"/>
</dbReference>
<dbReference type="AlphaFoldDB" id="A0A1G6Y582"/>
<gene>
    <name evidence="8" type="primary">cas2</name>
    <name evidence="10" type="ORF">SAMN04488694_12922</name>
    <name evidence="9" type="ORF">SAMN05192552_10591</name>
</gene>
<dbReference type="InterPro" id="IPR021127">
    <property type="entry name" value="CRISPR_associated_Cas2"/>
</dbReference>
<dbReference type="GO" id="GO:0046872">
    <property type="term" value="F:metal ion binding"/>
    <property type="evidence" value="ECO:0007669"/>
    <property type="project" value="UniProtKB-UniRule"/>
</dbReference>
<sequence length="90" mass="10585">MRLAVTYDVSDDTNRRRVYRTLERYGAWRQYSVFELDVSKSERVKLEDELEEHIDPADGDRVRLYRLCEACQEATTDLGTEPPDEQSNVI</sequence>
<keyword evidence="5 8" id="KW-0378">Hydrolase</keyword>
<dbReference type="GO" id="GO:0043571">
    <property type="term" value="P:maintenance of CRISPR repeat elements"/>
    <property type="evidence" value="ECO:0007669"/>
    <property type="project" value="UniProtKB-UniRule"/>
</dbReference>
<dbReference type="Gene3D" id="3.30.70.240">
    <property type="match status" value="1"/>
</dbReference>
<proteinExistence type="inferred from homology"/>
<protein>
    <recommendedName>
        <fullName evidence="8">CRISPR-associated endoribonuclease Cas2</fullName>
        <ecNumber evidence="8">3.1.-.-</ecNumber>
    </recommendedName>
</protein>
<evidence type="ECO:0000256" key="2">
    <source>
        <dbReference type="ARBA" id="ARBA00022722"/>
    </source>
</evidence>
<evidence type="ECO:0000313" key="10">
    <source>
        <dbReference type="EMBL" id="SEU03211.1"/>
    </source>
</evidence>
<comment type="subunit">
    <text evidence="8">Homodimer, forms a heterotetramer with a Cas1 homodimer.</text>
</comment>
<evidence type="ECO:0000256" key="3">
    <source>
        <dbReference type="ARBA" id="ARBA00022723"/>
    </source>
</evidence>
<dbReference type="HAMAP" id="MF_01471">
    <property type="entry name" value="Cas2"/>
    <property type="match status" value="1"/>
</dbReference>
<reference evidence="11 12" key="2">
    <citation type="submission" date="2016-10" db="EMBL/GenBank/DDBJ databases">
        <authorList>
            <person name="Varghese N."/>
            <person name="Submissions S."/>
        </authorList>
    </citation>
    <scope>NUCLEOTIDE SEQUENCE [LARGE SCALE GENOMIC DNA]</scope>
    <source>
        <strain evidence="9 12">CDM_1</strain>
        <strain evidence="11">CDM_6</strain>
    </source>
</reference>
<evidence type="ECO:0000313" key="9">
    <source>
        <dbReference type="EMBL" id="SDD85644.1"/>
    </source>
</evidence>
<name>A0A1G6Y582_9EURY</name>
<evidence type="ECO:0000256" key="6">
    <source>
        <dbReference type="ARBA" id="ARBA00022842"/>
    </source>
</evidence>
<dbReference type="Proteomes" id="UP000199320">
    <property type="component" value="Unassembled WGS sequence"/>
</dbReference>
<evidence type="ECO:0000256" key="5">
    <source>
        <dbReference type="ARBA" id="ARBA00022801"/>
    </source>
</evidence>
<organism evidence="9 12">
    <name type="scientific">Natrinema hispanicum</name>
    <dbReference type="NCBI Taxonomy" id="392421"/>
    <lineage>
        <taxon>Archaea</taxon>
        <taxon>Methanobacteriati</taxon>
        <taxon>Methanobacteriota</taxon>
        <taxon>Stenosarchaea group</taxon>
        <taxon>Halobacteria</taxon>
        <taxon>Halobacteriales</taxon>
        <taxon>Natrialbaceae</taxon>
        <taxon>Natrinema</taxon>
    </lineage>
</organism>
<reference evidence="10" key="1">
    <citation type="submission" date="2016-10" db="EMBL/GenBank/DDBJ databases">
        <authorList>
            <person name="de Groot N.N."/>
        </authorList>
    </citation>
    <scope>NUCLEOTIDE SEQUENCE [LARGE SCALE GENOMIC DNA]</scope>
    <source>
        <strain evidence="10">CDM_6</strain>
    </source>
</reference>
<feature type="binding site" evidence="8">
    <location>
        <position position="8"/>
    </location>
    <ligand>
        <name>Mg(2+)</name>
        <dbReference type="ChEBI" id="CHEBI:18420"/>
        <note>catalytic</note>
    </ligand>
</feature>
<dbReference type="CDD" id="cd09725">
    <property type="entry name" value="Cas2_I_II_III"/>
    <property type="match status" value="1"/>
</dbReference>
<evidence type="ECO:0000256" key="7">
    <source>
        <dbReference type="ARBA" id="ARBA00023118"/>
    </source>
</evidence>
<keyword evidence="6 8" id="KW-0460">Magnesium</keyword>
<keyword evidence="2 8" id="KW-0540">Nuclease</keyword>
<dbReference type="NCBIfam" id="TIGR01573">
    <property type="entry name" value="cas2"/>
    <property type="match status" value="1"/>
</dbReference>
<dbReference type="STRING" id="392421.SAMN04488694_12922"/>
<keyword evidence="3 8" id="KW-0479">Metal-binding</keyword>
<comment type="function">
    <text evidence="8">CRISPR (clustered regularly interspaced short palindromic repeat), is an adaptive immune system that provides protection against mobile genetic elements (viruses, transposable elements and conjugative plasmids). CRISPR clusters contain sequences complementary to antecedent mobile elements and target invading nucleic acids. CRISPR clusters are transcribed and processed into CRISPR RNA (crRNA). Functions as a ssRNA-specific endoribonuclease. Involved in the integration of spacer DNA into the CRISPR cassette.</text>
</comment>
<dbReference type="EC" id="3.1.-.-" evidence="8"/>
<dbReference type="GO" id="GO:0004521">
    <property type="term" value="F:RNA endonuclease activity"/>
    <property type="evidence" value="ECO:0007669"/>
    <property type="project" value="InterPro"/>
</dbReference>
<evidence type="ECO:0000313" key="11">
    <source>
        <dbReference type="Proteomes" id="UP000199320"/>
    </source>
</evidence>
<dbReference type="EMBL" id="FMZP01000059">
    <property type="protein sequence ID" value="SDD85644.1"/>
    <property type="molecule type" value="Genomic_DNA"/>
</dbReference>